<feature type="non-terminal residue" evidence="2">
    <location>
        <position position="1"/>
    </location>
</feature>
<comment type="caution">
    <text evidence="2">The sequence shown here is derived from an EMBL/GenBank/DDBJ whole genome shotgun (WGS) entry which is preliminary data.</text>
</comment>
<dbReference type="Gene3D" id="1.25.40.10">
    <property type="entry name" value="Tetratricopeptide repeat domain"/>
    <property type="match status" value="1"/>
</dbReference>
<proteinExistence type="predicted"/>
<dbReference type="Proteomes" id="UP000681720">
    <property type="component" value="Unassembled WGS sequence"/>
</dbReference>
<dbReference type="EMBL" id="CAJOBJ010201124">
    <property type="protein sequence ID" value="CAF4983466.1"/>
    <property type="molecule type" value="Genomic_DNA"/>
</dbReference>
<evidence type="ECO:0000313" key="2">
    <source>
        <dbReference type="EMBL" id="CAF4983466.1"/>
    </source>
</evidence>
<dbReference type="PROSITE" id="PS50005">
    <property type="entry name" value="TPR"/>
    <property type="match status" value="1"/>
</dbReference>
<dbReference type="SUPFAM" id="SSF48452">
    <property type="entry name" value="TPR-like"/>
    <property type="match status" value="1"/>
</dbReference>
<accession>A0A8S3D5A1</accession>
<gene>
    <name evidence="2" type="ORF">GIL414_LOCUS56183</name>
</gene>
<feature type="repeat" description="TPR" evidence="1">
    <location>
        <begin position="27"/>
        <end position="60"/>
    </location>
</feature>
<name>A0A8S3D5A1_9BILA</name>
<evidence type="ECO:0000256" key="1">
    <source>
        <dbReference type="PROSITE-ProRule" id="PRU00339"/>
    </source>
</evidence>
<keyword evidence="1" id="KW-0802">TPR repeat</keyword>
<sequence length="81" mass="9353">QEHLYNPSNALRCHQQALLKANDREHAETLVHLGVVYKSMKQHAESFKVYSQALEWFENEEKRDPTMIACCLIGLGTAHWS</sequence>
<organism evidence="2 3">
    <name type="scientific">Rotaria magnacalcarata</name>
    <dbReference type="NCBI Taxonomy" id="392030"/>
    <lineage>
        <taxon>Eukaryota</taxon>
        <taxon>Metazoa</taxon>
        <taxon>Spiralia</taxon>
        <taxon>Gnathifera</taxon>
        <taxon>Rotifera</taxon>
        <taxon>Eurotatoria</taxon>
        <taxon>Bdelloidea</taxon>
        <taxon>Philodinida</taxon>
        <taxon>Philodinidae</taxon>
        <taxon>Rotaria</taxon>
    </lineage>
</organism>
<dbReference type="InterPro" id="IPR011990">
    <property type="entry name" value="TPR-like_helical_dom_sf"/>
</dbReference>
<reference evidence="2" key="1">
    <citation type="submission" date="2021-02" db="EMBL/GenBank/DDBJ databases">
        <authorList>
            <person name="Nowell W R."/>
        </authorList>
    </citation>
    <scope>NUCLEOTIDE SEQUENCE</scope>
</reference>
<evidence type="ECO:0000313" key="3">
    <source>
        <dbReference type="Proteomes" id="UP000681720"/>
    </source>
</evidence>
<protein>
    <submittedName>
        <fullName evidence="2">Uncharacterized protein</fullName>
    </submittedName>
</protein>
<dbReference type="AlphaFoldDB" id="A0A8S3D5A1"/>
<dbReference type="InterPro" id="IPR019734">
    <property type="entry name" value="TPR_rpt"/>
</dbReference>
<feature type="non-terminal residue" evidence="2">
    <location>
        <position position="81"/>
    </location>
</feature>